<keyword evidence="4" id="KW-1185">Reference proteome</keyword>
<evidence type="ECO:0000313" key="4">
    <source>
        <dbReference type="Proteomes" id="UP001198602"/>
    </source>
</evidence>
<accession>A0ABS7Y9G9</accession>
<name>A0ABS7Y9G9_9BURK</name>
<evidence type="ECO:0000313" key="3">
    <source>
        <dbReference type="EMBL" id="MCA1856335.1"/>
    </source>
</evidence>
<dbReference type="RefSeq" id="WP_225238630.1">
    <property type="nucleotide sequence ID" value="NZ_JAHYBX010000003.1"/>
</dbReference>
<evidence type="ECO:0000256" key="2">
    <source>
        <dbReference type="SAM" id="SignalP"/>
    </source>
</evidence>
<feature type="region of interest" description="Disordered" evidence="1">
    <location>
        <begin position="61"/>
        <end position="86"/>
    </location>
</feature>
<comment type="caution">
    <text evidence="3">The sequence shown here is derived from an EMBL/GenBank/DDBJ whole genome shotgun (WGS) entry which is preliminary data.</text>
</comment>
<organism evidence="3 4">
    <name type="scientific">Massilia hydrophila</name>
    <dbReference type="NCBI Taxonomy" id="3044279"/>
    <lineage>
        <taxon>Bacteria</taxon>
        <taxon>Pseudomonadati</taxon>
        <taxon>Pseudomonadota</taxon>
        <taxon>Betaproteobacteria</taxon>
        <taxon>Burkholderiales</taxon>
        <taxon>Oxalobacteraceae</taxon>
        <taxon>Telluria group</taxon>
        <taxon>Massilia</taxon>
    </lineage>
</organism>
<evidence type="ECO:0000256" key="1">
    <source>
        <dbReference type="SAM" id="MobiDB-lite"/>
    </source>
</evidence>
<dbReference type="EMBL" id="JAHYBX010000003">
    <property type="protein sequence ID" value="MCA1856335.1"/>
    <property type="molecule type" value="Genomic_DNA"/>
</dbReference>
<proteinExistence type="predicted"/>
<feature type="signal peptide" evidence="2">
    <location>
        <begin position="1"/>
        <end position="17"/>
    </location>
</feature>
<feature type="compositionally biased region" description="Basic and acidic residues" evidence="1">
    <location>
        <begin position="63"/>
        <end position="79"/>
    </location>
</feature>
<protein>
    <submittedName>
        <fullName evidence="3">Uncharacterized protein</fullName>
    </submittedName>
</protein>
<keyword evidence="2" id="KW-0732">Signal</keyword>
<reference evidence="3 4" key="1">
    <citation type="submission" date="2021-07" db="EMBL/GenBank/DDBJ databases">
        <title>Characterization of Violacein-producing bacteria and related species.</title>
        <authorList>
            <person name="Wilson H.S."/>
            <person name="De Leon M.E."/>
        </authorList>
    </citation>
    <scope>NUCLEOTIDE SEQUENCE [LARGE SCALE GENOMIC DNA]</scope>
    <source>
        <strain evidence="3 4">HSC-2F05</strain>
    </source>
</reference>
<sequence length="104" mass="12088">MKMLLATACLLATPARAQDLEAFRGMKPSTRPVCEDRCSRVAFGENTNLAEQEARIAQVRYQQKQETDPDKLKSLREQEQQMTHRRQRQVARMCQQICSHNPER</sequence>
<dbReference type="Proteomes" id="UP001198602">
    <property type="component" value="Unassembled WGS sequence"/>
</dbReference>
<gene>
    <name evidence="3" type="ORF">LE190_10420</name>
</gene>
<feature type="chain" id="PRO_5045876579" evidence="2">
    <location>
        <begin position="18"/>
        <end position="104"/>
    </location>
</feature>